<dbReference type="InParanoid" id="A0A3N4LJM9"/>
<dbReference type="AlphaFoldDB" id="A0A3N4LJM9"/>
<reference evidence="2 3" key="1">
    <citation type="journal article" date="2018" name="Nat. Ecol. Evol.">
        <title>Pezizomycetes genomes reveal the molecular basis of ectomycorrhizal truffle lifestyle.</title>
        <authorList>
            <person name="Murat C."/>
            <person name="Payen T."/>
            <person name="Noel B."/>
            <person name="Kuo A."/>
            <person name="Morin E."/>
            <person name="Chen J."/>
            <person name="Kohler A."/>
            <person name="Krizsan K."/>
            <person name="Balestrini R."/>
            <person name="Da Silva C."/>
            <person name="Montanini B."/>
            <person name="Hainaut M."/>
            <person name="Levati E."/>
            <person name="Barry K.W."/>
            <person name="Belfiori B."/>
            <person name="Cichocki N."/>
            <person name="Clum A."/>
            <person name="Dockter R.B."/>
            <person name="Fauchery L."/>
            <person name="Guy J."/>
            <person name="Iotti M."/>
            <person name="Le Tacon F."/>
            <person name="Lindquist E.A."/>
            <person name="Lipzen A."/>
            <person name="Malagnac F."/>
            <person name="Mello A."/>
            <person name="Molinier V."/>
            <person name="Miyauchi S."/>
            <person name="Poulain J."/>
            <person name="Riccioni C."/>
            <person name="Rubini A."/>
            <person name="Sitrit Y."/>
            <person name="Splivallo R."/>
            <person name="Traeger S."/>
            <person name="Wang M."/>
            <person name="Zifcakova L."/>
            <person name="Wipf D."/>
            <person name="Zambonelli A."/>
            <person name="Paolocci F."/>
            <person name="Nowrousian M."/>
            <person name="Ottonello S."/>
            <person name="Baldrian P."/>
            <person name="Spatafora J.W."/>
            <person name="Henrissat B."/>
            <person name="Nagy L.G."/>
            <person name="Aury J.M."/>
            <person name="Wincker P."/>
            <person name="Grigoriev I.V."/>
            <person name="Bonfante P."/>
            <person name="Martin F.M."/>
        </authorList>
    </citation>
    <scope>NUCLEOTIDE SEQUENCE [LARGE SCALE GENOMIC DNA]</scope>
    <source>
        <strain evidence="2 3">ATCC MYA-4762</strain>
    </source>
</reference>
<protein>
    <submittedName>
        <fullName evidence="2">Uncharacterized protein</fullName>
    </submittedName>
</protein>
<dbReference type="EMBL" id="ML121567">
    <property type="protein sequence ID" value="RPB20861.1"/>
    <property type="molecule type" value="Genomic_DNA"/>
</dbReference>
<sequence length="66" mass="7257">MGPLLARLLSYLVSQLSSSVLRRAGPLLLRFSLFSFFVIALFSSLTALAASATKGFLYIYFAFPSF</sequence>
<keyword evidence="1" id="KW-0472">Membrane</keyword>
<proteinExistence type="predicted"/>
<organism evidence="2 3">
    <name type="scientific">Terfezia boudieri ATCC MYA-4762</name>
    <dbReference type="NCBI Taxonomy" id="1051890"/>
    <lineage>
        <taxon>Eukaryota</taxon>
        <taxon>Fungi</taxon>
        <taxon>Dikarya</taxon>
        <taxon>Ascomycota</taxon>
        <taxon>Pezizomycotina</taxon>
        <taxon>Pezizomycetes</taxon>
        <taxon>Pezizales</taxon>
        <taxon>Pezizaceae</taxon>
        <taxon>Terfezia</taxon>
    </lineage>
</organism>
<evidence type="ECO:0000313" key="3">
    <source>
        <dbReference type="Proteomes" id="UP000267821"/>
    </source>
</evidence>
<keyword evidence="1" id="KW-0812">Transmembrane</keyword>
<evidence type="ECO:0000256" key="1">
    <source>
        <dbReference type="SAM" id="Phobius"/>
    </source>
</evidence>
<keyword evidence="3" id="KW-1185">Reference proteome</keyword>
<keyword evidence="1" id="KW-1133">Transmembrane helix</keyword>
<name>A0A3N4LJM9_9PEZI</name>
<accession>A0A3N4LJM9</accession>
<evidence type="ECO:0000313" key="2">
    <source>
        <dbReference type="EMBL" id="RPB20861.1"/>
    </source>
</evidence>
<feature type="transmembrane region" description="Helical" evidence="1">
    <location>
        <begin position="32"/>
        <end position="61"/>
    </location>
</feature>
<gene>
    <name evidence="2" type="ORF">L211DRAFT_497524</name>
</gene>
<dbReference type="Proteomes" id="UP000267821">
    <property type="component" value="Unassembled WGS sequence"/>
</dbReference>